<dbReference type="PANTHER" id="PTHR33133">
    <property type="entry name" value="OS08G0107100 PROTEIN-RELATED"/>
    <property type="match status" value="1"/>
</dbReference>
<keyword evidence="2" id="KW-0472">Membrane</keyword>
<feature type="transmembrane region" description="Helical" evidence="2">
    <location>
        <begin position="152"/>
        <end position="185"/>
    </location>
</feature>
<evidence type="ECO:0000313" key="5">
    <source>
        <dbReference type="Proteomes" id="UP000319818"/>
    </source>
</evidence>
<feature type="region of interest" description="Disordered" evidence="1">
    <location>
        <begin position="1"/>
        <end position="80"/>
    </location>
</feature>
<dbReference type="EMBL" id="VFPH01000002">
    <property type="protein sequence ID" value="TQM36553.1"/>
    <property type="molecule type" value="Genomic_DNA"/>
</dbReference>
<dbReference type="Pfam" id="PF25231">
    <property type="entry name" value="DUF7847"/>
    <property type="match status" value="1"/>
</dbReference>
<keyword evidence="5" id="KW-1185">Reference proteome</keyword>
<feature type="transmembrane region" description="Helical" evidence="2">
    <location>
        <begin position="296"/>
        <end position="317"/>
    </location>
</feature>
<feature type="transmembrane region" description="Helical" evidence="2">
    <location>
        <begin position="210"/>
        <end position="237"/>
    </location>
</feature>
<gene>
    <name evidence="4" type="ORF">FB388_3733</name>
</gene>
<feature type="transmembrane region" description="Helical" evidence="2">
    <location>
        <begin position="243"/>
        <end position="276"/>
    </location>
</feature>
<evidence type="ECO:0000256" key="2">
    <source>
        <dbReference type="SAM" id="Phobius"/>
    </source>
</evidence>
<comment type="caution">
    <text evidence="4">The sequence shown here is derived from an EMBL/GenBank/DDBJ whole genome shotgun (WGS) entry which is preliminary data.</text>
</comment>
<name>A0A543FRT3_9PSEU</name>
<keyword evidence="2" id="KW-0812">Transmembrane</keyword>
<keyword evidence="2" id="KW-1133">Transmembrane helix</keyword>
<sequence>MTDPQNWAAPGANQPGAPYPPQGTPPPGAPQNPGYQNPGYQQPGSPYPGGQYPGAQYPGAQYPGAPGGPGTPPGPGAVAPKPGVIPLRPLGVGEILDGAIAYIRANPVATLGLAAIVVTITQLVEVPLGIFALGQLAGLTAAPGDPADPTAIAGVLVGSVAGSAVGALVSFVAITVLSGMLIAVLSQAVLGHKMSIGAAWAAVRSRIPGLVGLTLLIALLLVLVAGVGVVPLVVLAVMQANAAVVVLVGVLFVLLSWAVALFLGVSWALAAPAYVLEGVGVTAAMRRSFQLVRKQWWRVFGISLLGGIIAVIIGAILSLPFSFAADPMSDPIAGVSIVGLLITSVGTIVATTVTAPFSAGITGLLYFDQRIRREGLDIELARTAQQG</sequence>
<organism evidence="4 5">
    <name type="scientific">Pseudonocardia cypriaca</name>
    <dbReference type="NCBI Taxonomy" id="882449"/>
    <lineage>
        <taxon>Bacteria</taxon>
        <taxon>Bacillati</taxon>
        <taxon>Actinomycetota</taxon>
        <taxon>Actinomycetes</taxon>
        <taxon>Pseudonocardiales</taxon>
        <taxon>Pseudonocardiaceae</taxon>
        <taxon>Pseudonocardia</taxon>
    </lineage>
</organism>
<dbReference type="AlphaFoldDB" id="A0A543FRT3"/>
<evidence type="ECO:0000313" key="4">
    <source>
        <dbReference type="EMBL" id="TQM36553.1"/>
    </source>
</evidence>
<dbReference type="PANTHER" id="PTHR33133:SF1">
    <property type="entry name" value="EXPRESSED PROTEIN-RELATED"/>
    <property type="match status" value="1"/>
</dbReference>
<accession>A0A543FRT3</accession>
<reference evidence="4 5" key="1">
    <citation type="submission" date="2019-06" db="EMBL/GenBank/DDBJ databases">
        <title>Sequencing the genomes of 1000 actinobacteria strains.</title>
        <authorList>
            <person name="Klenk H.-P."/>
        </authorList>
    </citation>
    <scope>NUCLEOTIDE SEQUENCE [LARGE SCALE GENOMIC DNA]</scope>
    <source>
        <strain evidence="4 5">DSM 45511</strain>
    </source>
</reference>
<dbReference type="InterPro" id="IPR057169">
    <property type="entry name" value="DUF7847"/>
</dbReference>
<dbReference type="Proteomes" id="UP000319818">
    <property type="component" value="Unassembled WGS sequence"/>
</dbReference>
<proteinExistence type="predicted"/>
<feature type="compositionally biased region" description="Pro residues" evidence="1">
    <location>
        <begin position="17"/>
        <end position="30"/>
    </location>
</feature>
<protein>
    <submittedName>
        <fullName evidence="4">Glycerophosphoryl diester phosphodiesterase family protein</fullName>
    </submittedName>
</protein>
<feature type="domain" description="DUF7847" evidence="3">
    <location>
        <begin position="92"/>
        <end position="361"/>
    </location>
</feature>
<feature type="transmembrane region" description="Helical" evidence="2">
    <location>
        <begin position="108"/>
        <end position="132"/>
    </location>
</feature>
<feature type="transmembrane region" description="Helical" evidence="2">
    <location>
        <begin position="337"/>
        <end position="367"/>
    </location>
</feature>
<evidence type="ECO:0000256" key="1">
    <source>
        <dbReference type="SAM" id="MobiDB-lite"/>
    </source>
</evidence>
<feature type="compositionally biased region" description="Low complexity" evidence="1">
    <location>
        <begin position="31"/>
        <end position="64"/>
    </location>
</feature>
<evidence type="ECO:0000259" key="3">
    <source>
        <dbReference type="Pfam" id="PF25231"/>
    </source>
</evidence>